<sequence>MSPPATRCNSPHAPSARPTNATTGRNPRQTAPRPTAPDHRLFHADHDGLVHLHLHPCTLPYHAPYILSAYKPYSGSRSPLALPNCQHTKRRRSSAKRRKTNTSLGRAANTPLAPLAPRRHSPRPNTELATTLPGFLVEEKPVVLWIYGSGARVCGVPLRTTTIPRTFPPNTSLRIRVVCQRIPCAGSPGGGYVYAYDESGSFVGRSNPVTRPSPFCPVFTYHPTLFTLAHRYRPLNLPTCVFLRRLYFEFFHLYIYERSFFAPYLRP</sequence>
<gene>
    <name evidence="2" type="ORF">MCHLO_07755</name>
</gene>
<proteinExistence type="predicted"/>
<accession>A0ABQ0LHC6</accession>
<dbReference type="EMBL" id="DF846519">
    <property type="protein sequence ID" value="GAT50519.1"/>
    <property type="molecule type" value="Genomic_DNA"/>
</dbReference>
<evidence type="ECO:0000313" key="2">
    <source>
        <dbReference type="EMBL" id="GAT50519.1"/>
    </source>
</evidence>
<keyword evidence="3" id="KW-1185">Reference proteome</keyword>
<feature type="region of interest" description="Disordered" evidence="1">
    <location>
        <begin position="1"/>
        <end position="41"/>
    </location>
</feature>
<feature type="region of interest" description="Disordered" evidence="1">
    <location>
        <begin position="78"/>
        <end position="125"/>
    </location>
</feature>
<feature type="compositionally biased region" description="Basic residues" evidence="1">
    <location>
        <begin position="87"/>
        <end position="100"/>
    </location>
</feature>
<protein>
    <submittedName>
        <fullName evidence="2">Uncharacterized protein</fullName>
    </submittedName>
</protein>
<evidence type="ECO:0000313" key="3">
    <source>
        <dbReference type="Proteomes" id="UP000815677"/>
    </source>
</evidence>
<feature type="compositionally biased region" description="Polar residues" evidence="1">
    <location>
        <begin position="17"/>
        <end position="29"/>
    </location>
</feature>
<reference evidence="2" key="1">
    <citation type="submission" date="2014-09" db="EMBL/GenBank/DDBJ databases">
        <title>Genome sequence of the luminous mushroom Mycena chlorophos for searching fungal bioluminescence genes.</title>
        <authorList>
            <person name="Tanaka Y."/>
            <person name="Kasuga D."/>
            <person name="Oba Y."/>
            <person name="Hase S."/>
            <person name="Sato K."/>
            <person name="Oba Y."/>
            <person name="Sakakibara Y."/>
        </authorList>
    </citation>
    <scope>NUCLEOTIDE SEQUENCE</scope>
</reference>
<name>A0ABQ0LHC6_MYCCL</name>
<dbReference type="Proteomes" id="UP000815677">
    <property type="component" value="Unassembled WGS sequence"/>
</dbReference>
<evidence type="ECO:0000256" key="1">
    <source>
        <dbReference type="SAM" id="MobiDB-lite"/>
    </source>
</evidence>
<organism evidence="2 3">
    <name type="scientific">Mycena chlorophos</name>
    <name type="common">Agaric fungus</name>
    <name type="synonym">Agaricus chlorophos</name>
    <dbReference type="NCBI Taxonomy" id="658473"/>
    <lineage>
        <taxon>Eukaryota</taxon>
        <taxon>Fungi</taxon>
        <taxon>Dikarya</taxon>
        <taxon>Basidiomycota</taxon>
        <taxon>Agaricomycotina</taxon>
        <taxon>Agaricomycetes</taxon>
        <taxon>Agaricomycetidae</taxon>
        <taxon>Agaricales</taxon>
        <taxon>Marasmiineae</taxon>
        <taxon>Mycenaceae</taxon>
        <taxon>Mycena</taxon>
    </lineage>
</organism>